<evidence type="ECO:0000313" key="2">
    <source>
        <dbReference type="Proteomes" id="UP000663720"/>
    </source>
</evidence>
<organism evidence="1 2">
    <name type="scientific">Desulfonema limicola</name>
    <dbReference type="NCBI Taxonomy" id="45656"/>
    <lineage>
        <taxon>Bacteria</taxon>
        <taxon>Pseudomonadati</taxon>
        <taxon>Thermodesulfobacteriota</taxon>
        <taxon>Desulfobacteria</taxon>
        <taxon>Desulfobacterales</taxon>
        <taxon>Desulfococcaceae</taxon>
        <taxon>Desulfonema</taxon>
    </lineage>
</organism>
<reference evidence="1" key="1">
    <citation type="journal article" date="2021" name="Microb. Physiol.">
        <title>Proteogenomic Insights into the Physiology of Marine, Sulfate-Reducing, Filamentous Desulfonema limicola and Desulfonema magnum.</title>
        <authorList>
            <person name="Schnaars V."/>
            <person name="Wohlbrand L."/>
            <person name="Scheve S."/>
            <person name="Hinrichs C."/>
            <person name="Reinhardt R."/>
            <person name="Rabus R."/>
        </authorList>
    </citation>
    <scope>NUCLEOTIDE SEQUENCE</scope>
    <source>
        <strain evidence="1">5ac10</strain>
    </source>
</reference>
<name>A0A975B407_9BACT</name>
<proteinExistence type="predicted"/>
<dbReference type="KEGG" id="dli:dnl_06220"/>
<gene>
    <name evidence="1" type="ORF">dnl_06220</name>
</gene>
<dbReference type="RefSeq" id="WP_207690261.1">
    <property type="nucleotide sequence ID" value="NZ_CP061799.1"/>
</dbReference>
<dbReference type="EMBL" id="CP061799">
    <property type="protein sequence ID" value="QTA78400.1"/>
    <property type="molecule type" value="Genomic_DNA"/>
</dbReference>
<evidence type="ECO:0000313" key="1">
    <source>
        <dbReference type="EMBL" id="QTA78400.1"/>
    </source>
</evidence>
<keyword evidence="2" id="KW-1185">Reference proteome</keyword>
<dbReference type="Proteomes" id="UP000663720">
    <property type="component" value="Chromosome"/>
</dbReference>
<sequence length="79" mass="8927">MNESEYVKIAILENQFEAQIISAVMEDTGIPHIIRSYHDTAYDGLFQAQKGWGEVRAPLDYGKQILEILSDLRAGDQSK</sequence>
<dbReference type="AlphaFoldDB" id="A0A975B407"/>
<accession>A0A975B407</accession>
<protein>
    <recommendedName>
        <fullName evidence="3">DUF2007 domain-containing protein</fullName>
    </recommendedName>
</protein>
<evidence type="ECO:0008006" key="3">
    <source>
        <dbReference type="Google" id="ProtNLM"/>
    </source>
</evidence>